<dbReference type="InterPro" id="IPR000835">
    <property type="entry name" value="HTH_MarR-typ"/>
</dbReference>
<dbReference type="Gene3D" id="1.10.10.10">
    <property type="entry name" value="Winged helix-like DNA-binding domain superfamily/Winged helix DNA-binding domain"/>
    <property type="match status" value="1"/>
</dbReference>
<dbReference type="SMART" id="SM00347">
    <property type="entry name" value="HTH_MARR"/>
    <property type="match status" value="1"/>
</dbReference>
<evidence type="ECO:0000256" key="2">
    <source>
        <dbReference type="ARBA" id="ARBA00023125"/>
    </source>
</evidence>
<evidence type="ECO:0000256" key="3">
    <source>
        <dbReference type="ARBA" id="ARBA00023163"/>
    </source>
</evidence>
<keyword evidence="2" id="KW-0238">DNA-binding</keyword>
<dbReference type="PANTHER" id="PTHR42756:SF1">
    <property type="entry name" value="TRANSCRIPTIONAL REPRESSOR OF EMRAB OPERON"/>
    <property type="match status" value="1"/>
</dbReference>
<protein>
    <recommendedName>
        <fullName evidence="4">HTH marR-type domain-containing protein</fullName>
    </recommendedName>
</protein>
<dbReference type="InterPro" id="IPR036388">
    <property type="entry name" value="WH-like_DNA-bd_sf"/>
</dbReference>
<sequence length="145" mass="16424">MVKNNDPIGKLLLLGFRWFDQSLRQSLIKQGWPKITSSQSLLMAYITSDGIRISELARCLNISRQAAQRLVHELNEKGLVRINPDPDNLSAKLVVLSARGQKIVKDALRIFQQLERSICKRVGSKQVKDLREVLEADWGETITVS</sequence>
<reference evidence="5" key="1">
    <citation type="submission" date="2018-06" db="EMBL/GenBank/DDBJ databases">
        <authorList>
            <person name="Zhirakovskaya E."/>
        </authorList>
    </citation>
    <scope>NUCLEOTIDE SEQUENCE</scope>
</reference>
<dbReference type="GO" id="GO:0003700">
    <property type="term" value="F:DNA-binding transcription factor activity"/>
    <property type="evidence" value="ECO:0007669"/>
    <property type="project" value="InterPro"/>
</dbReference>
<dbReference type="EMBL" id="UOFR01000032">
    <property type="protein sequence ID" value="VAW95266.1"/>
    <property type="molecule type" value="Genomic_DNA"/>
</dbReference>
<gene>
    <name evidence="5" type="ORF">MNBD_GAMMA21-1432</name>
</gene>
<dbReference type="AlphaFoldDB" id="A0A3B1ARA8"/>
<keyword evidence="3" id="KW-0804">Transcription</keyword>
<feature type="domain" description="HTH marR-type" evidence="4">
    <location>
        <begin position="5"/>
        <end position="139"/>
    </location>
</feature>
<dbReference type="GO" id="GO:0003677">
    <property type="term" value="F:DNA binding"/>
    <property type="evidence" value="ECO:0007669"/>
    <property type="project" value="UniProtKB-KW"/>
</dbReference>
<dbReference type="InterPro" id="IPR036390">
    <property type="entry name" value="WH_DNA-bd_sf"/>
</dbReference>
<accession>A0A3B1ARA8</accession>
<dbReference type="SUPFAM" id="SSF46785">
    <property type="entry name" value="Winged helix' DNA-binding domain"/>
    <property type="match status" value="1"/>
</dbReference>
<dbReference type="PANTHER" id="PTHR42756">
    <property type="entry name" value="TRANSCRIPTIONAL REGULATOR, MARR"/>
    <property type="match status" value="1"/>
</dbReference>
<evidence type="ECO:0000313" key="5">
    <source>
        <dbReference type="EMBL" id="VAW95266.1"/>
    </source>
</evidence>
<name>A0A3B1ARA8_9ZZZZ</name>
<dbReference type="Pfam" id="PF12802">
    <property type="entry name" value="MarR_2"/>
    <property type="match status" value="1"/>
</dbReference>
<proteinExistence type="predicted"/>
<dbReference type="PROSITE" id="PS50995">
    <property type="entry name" value="HTH_MARR_2"/>
    <property type="match status" value="1"/>
</dbReference>
<evidence type="ECO:0000259" key="4">
    <source>
        <dbReference type="PROSITE" id="PS50995"/>
    </source>
</evidence>
<organism evidence="5">
    <name type="scientific">hydrothermal vent metagenome</name>
    <dbReference type="NCBI Taxonomy" id="652676"/>
    <lineage>
        <taxon>unclassified sequences</taxon>
        <taxon>metagenomes</taxon>
        <taxon>ecological metagenomes</taxon>
    </lineage>
</organism>
<evidence type="ECO:0000256" key="1">
    <source>
        <dbReference type="ARBA" id="ARBA00023015"/>
    </source>
</evidence>
<keyword evidence="1" id="KW-0805">Transcription regulation</keyword>